<dbReference type="AlphaFoldDB" id="A0AAJ6BGC2"/>
<organism evidence="1 2">
    <name type="scientific">Candidatus Pseudobacter hemicellulosilyticus</name>
    <dbReference type="NCBI Taxonomy" id="3121375"/>
    <lineage>
        <taxon>Bacteria</taxon>
        <taxon>Pseudomonadati</taxon>
        <taxon>Bacteroidota</taxon>
        <taxon>Chitinophagia</taxon>
        <taxon>Chitinophagales</taxon>
        <taxon>Chitinophagaceae</taxon>
        <taxon>Pseudobacter</taxon>
    </lineage>
</organism>
<evidence type="ECO:0000313" key="1">
    <source>
        <dbReference type="EMBL" id="WEK34624.1"/>
    </source>
</evidence>
<evidence type="ECO:0000313" key="2">
    <source>
        <dbReference type="Proteomes" id="UP001220610"/>
    </source>
</evidence>
<dbReference type="EMBL" id="CP119311">
    <property type="protein sequence ID" value="WEK34624.1"/>
    <property type="molecule type" value="Genomic_DNA"/>
</dbReference>
<reference evidence="1" key="1">
    <citation type="submission" date="2023-03" db="EMBL/GenBank/DDBJ databases">
        <title>Andean soil-derived lignocellulolytic bacterial consortium as a source of novel taxa and putative plastic-active enzymes.</title>
        <authorList>
            <person name="Diaz-Garcia L."/>
            <person name="Chuvochina M."/>
            <person name="Feuerriegel G."/>
            <person name="Bunk B."/>
            <person name="Sproer C."/>
            <person name="Streit W.R."/>
            <person name="Rodriguez L.M."/>
            <person name="Overmann J."/>
            <person name="Jimenez D.J."/>
        </authorList>
    </citation>
    <scope>NUCLEOTIDE SEQUENCE</scope>
    <source>
        <strain evidence="1">MAG 7</strain>
    </source>
</reference>
<dbReference type="Proteomes" id="UP001220610">
    <property type="component" value="Chromosome"/>
</dbReference>
<name>A0AAJ6BGC2_9BACT</name>
<proteinExistence type="predicted"/>
<accession>A0AAJ6BGC2</accession>
<sequence>MKPFLKSGATILLTPSGPWQWVGWDGRLTISSAMHALHLSDAAIITEADVPAFTLLAPRQYTATAFADTPGTVSNAIFMDDKPTLSDKIKVNGAYPLLLTTTGTFTCLCAFPSTRLIPGGAIPDPLLAKSGTWKVIDPHQQVLFRKSAVPGRQEPCVEAQVAQMSHKEKIMAAINKSEISDALLAEIDVEALATSIVVVGVVLVTLAATGFGALVELVAAALLLTGAALSGYEIGSGLAHLADFYGQTKNATTCAAIEEAAGSFSTAVAKIGIGGVGAALSIAGAKQLPVKNILAREAKSPVKGRKAIKGWLKNVGNLEREQLIKDLKSADFKVIHEKGGRTVLQREGKKLKIRLDPPDNATPNNHMHITRGGDRETYNIDLKKVNYKTKEAHITIK</sequence>
<gene>
    <name evidence="1" type="ORF">P0Y53_19225</name>
</gene>
<protein>
    <submittedName>
        <fullName evidence="1">Uncharacterized protein</fullName>
    </submittedName>
</protein>